<evidence type="ECO:0000256" key="1">
    <source>
        <dbReference type="SAM" id="MobiDB-lite"/>
    </source>
</evidence>
<dbReference type="AlphaFoldDB" id="A0A3E1NYQ3"/>
<organism evidence="2 3">
    <name type="scientific">Chitinophaga silvisoli</name>
    <dbReference type="NCBI Taxonomy" id="2291814"/>
    <lineage>
        <taxon>Bacteria</taxon>
        <taxon>Pseudomonadati</taxon>
        <taxon>Bacteroidota</taxon>
        <taxon>Chitinophagia</taxon>
        <taxon>Chitinophagales</taxon>
        <taxon>Chitinophagaceae</taxon>
        <taxon>Chitinophaga</taxon>
    </lineage>
</organism>
<proteinExistence type="predicted"/>
<protein>
    <recommendedName>
        <fullName evidence="4">RHS repeat protein</fullName>
    </recommendedName>
</protein>
<feature type="compositionally biased region" description="Polar residues" evidence="1">
    <location>
        <begin position="1"/>
        <end position="16"/>
    </location>
</feature>
<sequence>MAAQSVTDQPSLTQVTPPSPNAASLGKFGDIPVTMATGLPQISVPIYSYKNFEGTLSLNISLDYHPGGIKVDEMASDVGAGWNLNAGGAVTRTRRGIPDEITAYGFMNSPSITDEVQGNLLYTGQYYPNYFGEVNSSVYDGQNDIFSYNFAGYTGRFMFGKNGDFLLLTPSNIKVTPLIVSNEIVKFTIVDEQGKTYIFDAVERSDNGSAATYHIHTSAWYLTKIIAPSATDSIVLSYEQEWSRYTAGKFVTMTYSPSGANPPSKTQETSYTTVITNGVRLKNISFTSGITVNFVYDAAFRTDQVSTSQMSRLKQINITDGQYTRGYNLYHDYSVNKLTLKKVLPFSAGGEISGYEFSYYNALPGILTDAQDHWGYYNNNTGDFLPPYHDKYGFNIPGGNRSTDPERVKYGSLTRMKYPTGGYTDFEMEANTAEDPRLSDTTVNIITTKSNSIGGLYVTNTTPLTQSFTFNGDAGTTGAFTVNLFQDGSASGSGTKAIVVQLRNSANAILSTQTIVNDLSLTYKDYAFSQINMSPGTYSFYIYTQNLVYSNYISIGWTEDHSKSPDTTRTVTKNLYIGGLRIKSIKDYDGIHTWPASARTYEYVKKNSAVSSGSLGIIPEYSYTGFYEFWPHNHNEGEFFPDPIYKYHGNSGPYVIVRVSSPTQSLATINGSPVTYSRVVENYLNNGVSNGYKESYFASYPSGGLSGYNGYPFTPPDIVDWGFGELLKEVIYNKDNDSVKTTVNEYQTYTYPYYNNTTRLLNFTSIAVAPVVFEFNATSTFNFNSWGQAEKPIYYLVRTFTPSSGRKDLVKTVVTEYQNGIGITDTTRLVYDNLFNVKTTTRYNSKGEKIEFVKYFPYEYTTSVATTMVAQNMYGMEIGNELWKTIGTNKYLINGMVNQYISTSSGIRKGGAAKFLSATPVLSTSVAAFNAGSFIRDANLFKDFLSFSQYSDKGNVIEQSMVNGMKSAYIYGYNGHYLVAEVSNASYSEVAFSSFEESGKGNWAYSGAPVADAGAMVGKRVYSLSNGAITKSGLISGKSYIVSYWSKNGAATVSGSTVVQGPVRNGWTLYTHTLTAGSTGVTIQGNATIDELRLYPADANMKTFTYQPLYGMIALSDPKSNYAFYEYDGFGRLKVVKDLDGKILEVYDYQYQASITK</sequence>
<dbReference type="Proteomes" id="UP000261174">
    <property type="component" value="Unassembled WGS sequence"/>
</dbReference>
<evidence type="ECO:0000313" key="3">
    <source>
        <dbReference type="Proteomes" id="UP000261174"/>
    </source>
</evidence>
<evidence type="ECO:0008006" key="4">
    <source>
        <dbReference type="Google" id="ProtNLM"/>
    </source>
</evidence>
<dbReference type="EMBL" id="QTJV01000008">
    <property type="protein sequence ID" value="RFM33053.1"/>
    <property type="molecule type" value="Genomic_DNA"/>
</dbReference>
<name>A0A3E1NYQ3_9BACT</name>
<comment type="caution">
    <text evidence="2">The sequence shown here is derived from an EMBL/GenBank/DDBJ whole genome shotgun (WGS) entry which is preliminary data.</text>
</comment>
<accession>A0A3E1NYQ3</accession>
<reference evidence="2 3" key="1">
    <citation type="submission" date="2018-08" db="EMBL/GenBank/DDBJ databases">
        <title>Chitinophaga sp. K20C18050901, a novel bacterium isolated from forest soil.</title>
        <authorList>
            <person name="Wang C."/>
        </authorList>
    </citation>
    <scope>NUCLEOTIDE SEQUENCE [LARGE SCALE GENOMIC DNA]</scope>
    <source>
        <strain evidence="2 3">K20C18050901</strain>
    </source>
</reference>
<feature type="region of interest" description="Disordered" evidence="1">
    <location>
        <begin position="1"/>
        <end position="23"/>
    </location>
</feature>
<keyword evidence="3" id="KW-1185">Reference proteome</keyword>
<evidence type="ECO:0000313" key="2">
    <source>
        <dbReference type="EMBL" id="RFM33053.1"/>
    </source>
</evidence>
<gene>
    <name evidence="2" type="ORF">DXN04_21735</name>
</gene>